<organism evidence="2 3">
    <name type="scientific">Tropicibacter naphthalenivorans</name>
    <dbReference type="NCBI Taxonomy" id="441103"/>
    <lineage>
        <taxon>Bacteria</taxon>
        <taxon>Pseudomonadati</taxon>
        <taxon>Pseudomonadota</taxon>
        <taxon>Alphaproteobacteria</taxon>
        <taxon>Rhodobacterales</taxon>
        <taxon>Roseobacteraceae</taxon>
        <taxon>Tropicibacter</taxon>
    </lineage>
</organism>
<dbReference type="RefSeq" id="WP_058246820.1">
    <property type="nucleotide sequence ID" value="NZ_CYSE01000002.1"/>
</dbReference>
<dbReference type="STRING" id="441103.TRN7648_01301"/>
<feature type="transmembrane region" description="Helical" evidence="1">
    <location>
        <begin position="6"/>
        <end position="26"/>
    </location>
</feature>
<keyword evidence="1" id="KW-1133">Transmembrane helix</keyword>
<accession>A0A0P1G6A8</accession>
<evidence type="ECO:0000256" key="1">
    <source>
        <dbReference type="SAM" id="Phobius"/>
    </source>
</evidence>
<evidence type="ECO:0000313" key="2">
    <source>
        <dbReference type="EMBL" id="CUH77111.1"/>
    </source>
</evidence>
<evidence type="ECO:0000313" key="3">
    <source>
        <dbReference type="Proteomes" id="UP000054935"/>
    </source>
</evidence>
<reference evidence="2 3" key="1">
    <citation type="submission" date="2015-09" db="EMBL/GenBank/DDBJ databases">
        <authorList>
            <consortium name="Swine Surveillance"/>
        </authorList>
    </citation>
    <scope>NUCLEOTIDE SEQUENCE [LARGE SCALE GENOMIC DNA]</scope>
    <source>
        <strain evidence="2 3">CECT 7648</strain>
    </source>
</reference>
<sequence length="47" mass="5498">MTNRLAIILGGFILCALIVDLLLFGTEHMVFLGKRMFQLIEWVAFWR</sequence>
<dbReference type="EMBL" id="CYSE01000002">
    <property type="protein sequence ID" value="CUH77111.1"/>
    <property type="molecule type" value="Genomic_DNA"/>
</dbReference>
<dbReference type="AlphaFoldDB" id="A0A0P1G6A8"/>
<dbReference type="Proteomes" id="UP000054935">
    <property type="component" value="Unassembled WGS sequence"/>
</dbReference>
<name>A0A0P1G6A8_9RHOB</name>
<keyword evidence="3" id="KW-1185">Reference proteome</keyword>
<gene>
    <name evidence="2" type="ORF">TRN7648_01301</name>
</gene>
<keyword evidence="1" id="KW-0472">Membrane</keyword>
<protein>
    <submittedName>
        <fullName evidence="2">Uncharacterized protein</fullName>
    </submittedName>
</protein>
<proteinExistence type="predicted"/>
<keyword evidence="1" id="KW-0812">Transmembrane</keyword>